<dbReference type="EMBL" id="JANPWB010000005">
    <property type="protein sequence ID" value="KAJ1188294.1"/>
    <property type="molecule type" value="Genomic_DNA"/>
</dbReference>
<dbReference type="Proteomes" id="UP001066276">
    <property type="component" value="Chromosome 3_1"/>
</dbReference>
<evidence type="ECO:0000313" key="1">
    <source>
        <dbReference type="EMBL" id="KAJ1188294.1"/>
    </source>
</evidence>
<accession>A0AAV7UIG6</accession>
<name>A0AAV7UIG6_PLEWA</name>
<sequence>MKMLRGAPDCIPGLRMEDKGGEHRCAPFEEEVVLLAPTWGPNSAKGGGVLPLPNINYLVVMFEWDRTPRT</sequence>
<comment type="caution">
    <text evidence="1">The sequence shown here is derived from an EMBL/GenBank/DDBJ whole genome shotgun (WGS) entry which is preliminary data.</text>
</comment>
<keyword evidence="2" id="KW-1185">Reference proteome</keyword>
<reference evidence="1" key="1">
    <citation type="journal article" date="2022" name="bioRxiv">
        <title>Sequencing and chromosome-scale assembly of the giantPleurodeles waltlgenome.</title>
        <authorList>
            <person name="Brown T."/>
            <person name="Elewa A."/>
            <person name="Iarovenko S."/>
            <person name="Subramanian E."/>
            <person name="Araus A.J."/>
            <person name="Petzold A."/>
            <person name="Susuki M."/>
            <person name="Suzuki K.-i.T."/>
            <person name="Hayashi T."/>
            <person name="Toyoda A."/>
            <person name="Oliveira C."/>
            <person name="Osipova E."/>
            <person name="Leigh N.D."/>
            <person name="Simon A."/>
            <person name="Yun M.H."/>
        </authorList>
    </citation>
    <scope>NUCLEOTIDE SEQUENCE</scope>
    <source>
        <strain evidence="1">20211129_DDA</strain>
        <tissue evidence="1">Liver</tissue>
    </source>
</reference>
<protein>
    <submittedName>
        <fullName evidence="1">Uncharacterized protein</fullName>
    </submittedName>
</protein>
<evidence type="ECO:0000313" key="2">
    <source>
        <dbReference type="Proteomes" id="UP001066276"/>
    </source>
</evidence>
<dbReference type="AlphaFoldDB" id="A0AAV7UIG6"/>
<gene>
    <name evidence="1" type="ORF">NDU88_005056</name>
</gene>
<organism evidence="1 2">
    <name type="scientific">Pleurodeles waltl</name>
    <name type="common">Iberian ribbed newt</name>
    <dbReference type="NCBI Taxonomy" id="8319"/>
    <lineage>
        <taxon>Eukaryota</taxon>
        <taxon>Metazoa</taxon>
        <taxon>Chordata</taxon>
        <taxon>Craniata</taxon>
        <taxon>Vertebrata</taxon>
        <taxon>Euteleostomi</taxon>
        <taxon>Amphibia</taxon>
        <taxon>Batrachia</taxon>
        <taxon>Caudata</taxon>
        <taxon>Salamandroidea</taxon>
        <taxon>Salamandridae</taxon>
        <taxon>Pleurodelinae</taxon>
        <taxon>Pleurodeles</taxon>
    </lineage>
</organism>
<proteinExistence type="predicted"/>